<evidence type="ECO:0000313" key="3">
    <source>
        <dbReference type="Proteomes" id="UP000505267"/>
    </source>
</evidence>
<proteinExistence type="predicted"/>
<dbReference type="Proteomes" id="UP000505267">
    <property type="component" value="Segment"/>
</dbReference>
<reference evidence="2 3" key="1">
    <citation type="journal article" date="2013" name="PLoS Genet.">
        <title>Expanding the Marine Virosphere Using Metagenomics.</title>
        <authorList>
            <person name="Mizuno C.M."/>
            <person name="Rodriguez-Valera F."/>
            <person name="Kimes N.E."/>
            <person name="Ghai R."/>
        </authorList>
    </citation>
    <scope>NUCLEOTIDE SEQUENCE [LARGE SCALE GENOMIC DNA]</scope>
    <source>
        <strain evidence="2">UvMED-CGR-U-MedDCM-OCT-S30-C28</strain>
    </source>
</reference>
<keyword evidence="3" id="KW-1185">Reference proteome</keyword>
<dbReference type="GeneID" id="55412530"/>
<organism evidence="2 3">
    <name type="scientific">uncultured phage_MedDCM-OCT-S30-C28</name>
    <dbReference type="NCBI Taxonomy" id="2741076"/>
    <lineage>
        <taxon>Viruses</taxon>
        <taxon>Duplodnaviria</taxon>
        <taxon>Heunggongvirae</taxon>
        <taxon>Uroviricota</taxon>
        <taxon>Caudoviricetes</taxon>
        <taxon>Autographivirales</taxon>
        <taxon>Fussvirus</taxon>
        <taxon>Fussvirus S30C28</taxon>
    </lineage>
</organism>
<feature type="region of interest" description="Disordered" evidence="1">
    <location>
        <begin position="1"/>
        <end position="99"/>
    </location>
</feature>
<dbReference type="KEGG" id="vg:55412530"/>
<dbReference type="EMBL" id="AP013543">
    <property type="protein sequence ID" value="BAQ94231.1"/>
    <property type="molecule type" value="Genomic_DNA"/>
</dbReference>
<dbReference type="InterPro" id="IPR008768">
    <property type="entry name" value="Gp9-like"/>
</dbReference>
<feature type="compositionally biased region" description="Basic and acidic residues" evidence="1">
    <location>
        <begin position="49"/>
        <end position="93"/>
    </location>
</feature>
<accession>A0A6S4P7T6</accession>
<evidence type="ECO:0000313" key="2">
    <source>
        <dbReference type="EMBL" id="BAQ94231.1"/>
    </source>
</evidence>
<protein>
    <submittedName>
        <fullName evidence="2">Scaffolding protein</fullName>
    </submittedName>
</protein>
<dbReference type="GO" id="GO:0019069">
    <property type="term" value="P:viral capsid assembly"/>
    <property type="evidence" value="ECO:0007669"/>
    <property type="project" value="InterPro"/>
</dbReference>
<name>A0A6S4P7T6_9CAUD</name>
<dbReference type="Pfam" id="PF05396">
    <property type="entry name" value="Phage_T7_Capsid"/>
    <property type="match status" value="1"/>
</dbReference>
<dbReference type="RefSeq" id="YP_009777773.1">
    <property type="nucleotide sequence ID" value="NC_047703.1"/>
</dbReference>
<evidence type="ECO:0000256" key="1">
    <source>
        <dbReference type="SAM" id="MobiDB-lite"/>
    </source>
</evidence>
<sequence length="260" mass="29087">MSTEKQEISLEQSNMTLEEEAKKQTETQAMVANDETRVEVSEADNTSKSTDDVRPDWLPEKFKSAEDMAKAYSELEKKQSTPEEQPAEDKTYENETNQKGMDKFYSEYQEQGSLSEKSYEELNKMGLDKSLVDGYIAGQEAIANTEVQQVHNLVGGADNYNKVIEYAKTNLNEAEQNAFNETLETGSIEQVKFAVQGIASRAGVNSEQPQSMINGDNIETNSDVFESSAQVIDAMNDPRYAKDPAFRKLVEEKIARSTAV</sequence>